<feature type="domain" description="HTH tetR-type" evidence="4">
    <location>
        <begin position="1"/>
        <end position="61"/>
    </location>
</feature>
<dbReference type="STRING" id="1177982.SAMN04489711_106124"/>
<dbReference type="SUPFAM" id="SSF46689">
    <property type="entry name" value="Homeodomain-like"/>
    <property type="match status" value="1"/>
</dbReference>
<dbReference type="OrthoDB" id="5816932at2"/>
<keyword evidence="1" id="KW-0175">Coiled coil</keyword>
<evidence type="ECO:0000256" key="2">
    <source>
        <dbReference type="ARBA" id="ARBA00023125"/>
    </source>
</evidence>
<dbReference type="PRINTS" id="PR00455">
    <property type="entry name" value="HTHTETR"/>
</dbReference>
<sequence length="182" mass="20324">MKRARELLEVATELFLSKGIDETTIDDIAAHAGIAKGTFYHHYESKAALLLAIRESVSEDFDGHIESELAKQRSDDPVVRLETWVRATCDAYAMIIRRQDIGFAGAGFRWTPREQPHIKDLVALLEAGNTRGSWKVKDLYRTAIFVQKGMLGVMDDMVLAGKSLKGVHKDLVDLVRQAVGRS</sequence>
<dbReference type="Gene3D" id="1.10.357.10">
    <property type="entry name" value="Tetracycline Repressor, domain 2"/>
    <property type="match status" value="1"/>
</dbReference>
<organism evidence="5 6">
    <name type="scientific">Paracidovorax wautersii</name>
    <dbReference type="NCBI Taxonomy" id="1177982"/>
    <lineage>
        <taxon>Bacteria</taxon>
        <taxon>Pseudomonadati</taxon>
        <taxon>Pseudomonadota</taxon>
        <taxon>Betaproteobacteria</taxon>
        <taxon>Burkholderiales</taxon>
        <taxon>Comamonadaceae</taxon>
        <taxon>Paracidovorax</taxon>
    </lineage>
</organism>
<reference evidence="6" key="1">
    <citation type="submission" date="2016-10" db="EMBL/GenBank/DDBJ databases">
        <authorList>
            <person name="Varghese N."/>
            <person name="Submissions S."/>
        </authorList>
    </citation>
    <scope>NUCLEOTIDE SEQUENCE [LARGE SCALE GENOMIC DNA]</scope>
    <source>
        <strain evidence="6">DSM 27981</strain>
    </source>
</reference>
<feature type="DNA-binding region" description="H-T-H motif" evidence="3">
    <location>
        <begin position="24"/>
        <end position="43"/>
    </location>
</feature>
<proteinExistence type="predicted"/>
<dbReference type="PANTHER" id="PTHR30055">
    <property type="entry name" value="HTH-TYPE TRANSCRIPTIONAL REGULATOR RUTR"/>
    <property type="match status" value="1"/>
</dbReference>
<evidence type="ECO:0000259" key="4">
    <source>
        <dbReference type="PROSITE" id="PS50977"/>
    </source>
</evidence>
<name>A0A1I2DZV1_9BURK</name>
<protein>
    <submittedName>
        <fullName evidence="5">DNA-binding transcriptional regulator, AcrR family</fullName>
    </submittedName>
</protein>
<evidence type="ECO:0000313" key="6">
    <source>
        <dbReference type="Proteomes" id="UP000199119"/>
    </source>
</evidence>
<dbReference type="PROSITE" id="PS50977">
    <property type="entry name" value="HTH_TETR_2"/>
    <property type="match status" value="1"/>
</dbReference>
<dbReference type="Pfam" id="PF00440">
    <property type="entry name" value="TetR_N"/>
    <property type="match status" value="1"/>
</dbReference>
<dbReference type="Proteomes" id="UP000199119">
    <property type="component" value="Unassembled WGS sequence"/>
</dbReference>
<dbReference type="InterPro" id="IPR009057">
    <property type="entry name" value="Homeodomain-like_sf"/>
</dbReference>
<dbReference type="RefSeq" id="WP_059400335.1">
    <property type="nucleotide sequence ID" value="NZ_FONX01000006.1"/>
</dbReference>
<accession>A0A1I2DZV1</accession>
<gene>
    <name evidence="5" type="ORF">SAMN04489711_106124</name>
</gene>
<dbReference type="PANTHER" id="PTHR30055:SF183">
    <property type="entry name" value="NUCLEOID OCCLUSION FACTOR SLMA"/>
    <property type="match status" value="1"/>
</dbReference>
<evidence type="ECO:0000256" key="1">
    <source>
        <dbReference type="ARBA" id="ARBA00023054"/>
    </source>
</evidence>
<dbReference type="GO" id="GO:0003700">
    <property type="term" value="F:DNA-binding transcription factor activity"/>
    <property type="evidence" value="ECO:0007669"/>
    <property type="project" value="TreeGrafter"/>
</dbReference>
<evidence type="ECO:0000313" key="5">
    <source>
        <dbReference type="EMBL" id="SFE85947.1"/>
    </source>
</evidence>
<dbReference type="EMBL" id="FONX01000006">
    <property type="protein sequence ID" value="SFE85947.1"/>
    <property type="molecule type" value="Genomic_DNA"/>
</dbReference>
<evidence type="ECO:0000256" key="3">
    <source>
        <dbReference type="PROSITE-ProRule" id="PRU00335"/>
    </source>
</evidence>
<dbReference type="InterPro" id="IPR001647">
    <property type="entry name" value="HTH_TetR"/>
</dbReference>
<dbReference type="GO" id="GO:0000976">
    <property type="term" value="F:transcription cis-regulatory region binding"/>
    <property type="evidence" value="ECO:0007669"/>
    <property type="project" value="TreeGrafter"/>
</dbReference>
<keyword evidence="2 3" id="KW-0238">DNA-binding</keyword>
<keyword evidence="6" id="KW-1185">Reference proteome</keyword>
<dbReference type="InterPro" id="IPR050109">
    <property type="entry name" value="HTH-type_TetR-like_transc_reg"/>
</dbReference>
<dbReference type="AlphaFoldDB" id="A0A1I2DZV1"/>